<dbReference type="AlphaFoldDB" id="C5M108"/>
<dbReference type="RefSeq" id="XP_002764618.1">
    <property type="nucleotide sequence ID" value="XM_002764572.1"/>
</dbReference>
<keyword evidence="4" id="KW-1185">Reference proteome</keyword>
<dbReference type="Proteomes" id="UP000007800">
    <property type="component" value="Unassembled WGS sequence"/>
</dbReference>
<dbReference type="EMBL" id="GG687269">
    <property type="protein sequence ID" value="EEQ97335.1"/>
    <property type="molecule type" value="Genomic_DNA"/>
</dbReference>
<feature type="domain" description="PRP1 splicing factor N-terminal" evidence="2">
    <location>
        <begin position="92"/>
        <end position="113"/>
    </location>
</feature>
<evidence type="ECO:0000313" key="3">
    <source>
        <dbReference type="EMBL" id="EEQ97335.1"/>
    </source>
</evidence>
<evidence type="ECO:0000259" key="2">
    <source>
        <dbReference type="Pfam" id="PF06424"/>
    </source>
</evidence>
<evidence type="ECO:0000256" key="1">
    <source>
        <dbReference type="SAM" id="MobiDB-lite"/>
    </source>
</evidence>
<dbReference type="InParanoid" id="C5M108"/>
<proteinExistence type="predicted"/>
<sequence length="116" mass="11602">MSLLPGQNPATRQGLTGAAGYPPPPGYTAGKGRGAGGFHVATRAEFAGLPQFPPIAPGTLGSHSRAFQKSKLARDSTAGGAQHSIHGKWGAPPPGYIPGRGRGATGFTGGVSRDDA</sequence>
<protein>
    <recommendedName>
        <fullName evidence="2">PRP1 splicing factor N-terminal domain-containing protein</fullName>
    </recommendedName>
</protein>
<feature type="region of interest" description="Disordered" evidence="1">
    <location>
        <begin position="1"/>
        <end position="36"/>
    </location>
</feature>
<evidence type="ECO:0000313" key="4">
    <source>
        <dbReference type="Proteomes" id="UP000007800"/>
    </source>
</evidence>
<accession>C5M108</accession>
<feature type="non-terminal residue" evidence="3">
    <location>
        <position position="116"/>
    </location>
</feature>
<reference evidence="3 4" key="1">
    <citation type="submission" date="2008-07" db="EMBL/GenBank/DDBJ databases">
        <authorList>
            <person name="El-Sayed N."/>
            <person name="Caler E."/>
            <person name="Inman J."/>
            <person name="Amedeo P."/>
            <person name="Hass B."/>
            <person name="Wortman J."/>
        </authorList>
    </citation>
    <scope>NUCLEOTIDE SEQUENCE [LARGE SCALE GENOMIC DNA]</scope>
    <source>
        <strain evidence="4">ATCC 50983 / TXsc</strain>
    </source>
</reference>
<dbReference type="OrthoDB" id="440128at2759"/>
<dbReference type="InterPro" id="IPR010491">
    <property type="entry name" value="PRP1_N"/>
</dbReference>
<gene>
    <name evidence="3" type="ORF">Pmar_PMAR016199</name>
</gene>
<organism evidence="4">
    <name type="scientific">Perkinsus marinus (strain ATCC 50983 / TXsc)</name>
    <dbReference type="NCBI Taxonomy" id="423536"/>
    <lineage>
        <taxon>Eukaryota</taxon>
        <taxon>Sar</taxon>
        <taxon>Alveolata</taxon>
        <taxon>Perkinsozoa</taxon>
        <taxon>Perkinsea</taxon>
        <taxon>Perkinsida</taxon>
        <taxon>Perkinsidae</taxon>
        <taxon>Perkinsus</taxon>
    </lineage>
</organism>
<dbReference type="Pfam" id="PF06424">
    <property type="entry name" value="PRP1_N"/>
    <property type="match status" value="1"/>
</dbReference>
<feature type="region of interest" description="Disordered" evidence="1">
    <location>
        <begin position="55"/>
        <end position="116"/>
    </location>
</feature>
<dbReference type="GO" id="GO:0000398">
    <property type="term" value="P:mRNA splicing, via spliceosome"/>
    <property type="evidence" value="ECO:0007669"/>
    <property type="project" value="InterPro"/>
</dbReference>
<dbReference type="GeneID" id="9054692"/>
<feature type="compositionally biased region" description="Gly residues" evidence="1">
    <location>
        <begin position="98"/>
        <end position="109"/>
    </location>
</feature>
<name>C5M108_PERM5</name>